<proteinExistence type="predicted"/>
<feature type="region of interest" description="Disordered" evidence="1">
    <location>
        <begin position="209"/>
        <end position="239"/>
    </location>
</feature>
<feature type="domain" description="DUF4806" evidence="2">
    <location>
        <begin position="370"/>
        <end position="452"/>
    </location>
</feature>
<dbReference type="AlphaFoldDB" id="A0A904A6H8"/>
<feature type="compositionally biased region" description="Polar residues" evidence="1">
    <location>
        <begin position="538"/>
        <end position="559"/>
    </location>
</feature>
<dbReference type="InterPro" id="IPR032071">
    <property type="entry name" value="DUF4806"/>
</dbReference>
<dbReference type="Pfam" id="PF16064">
    <property type="entry name" value="DUF4806"/>
    <property type="match status" value="1"/>
</dbReference>
<evidence type="ECO:0000313" key="4">
    <source>
        <dbReference type="Proteomes" id="UP000076407"/>
    </source>
</evidence>
<feature type="compositionally biased region" description="Low complexity" evidence="1">
    <location>
        <begin position="211"/>
        <end position="232"/>
    </location>
</feature>
<accession>A0A904A6H8</accession>
<feature type="compositionally biased region" description="Polar residues" evidence="1">
    <location>
        <begin position="499"/>
        <end position="531"/>
    </location>
</feature>
<dbReference type="EnsemblMetazoa" id="AQUA017600-RA">
    <property type="protein sequence ID" value="AQUA017600-PA"/>
    <property type="gene ID" value="AQUA017600"/>
</dbReference>
<organism evidence="3 4">
    <name type="scientific">Anopheles quadriannulatus</name>
    <name type="common">Mosquito</name>
    <dbReference type="NCBI Taxonomy" id="34691"/>
    <lineage>
        <taxon>Eukaryota</taxon>
        <taxon>Metazoa</taxon>
        <taxon>Ecdysozoa</taxon>
        <taxon>Arthropoda</taxon>
        <taxon>Hexapoda</taxon>
        <taxon>Insecta</taxon>
        <taxon>Pterygota</taxon>
        <taxon>Neoptera</taxon>
        <taxon>Endopterygota</taxon>
        <taxon>Diptera</taxon>
        <taxon>Nematocera</taxon>
        <taxon>Culicoidea</taxon>
        <taxon>Culicidae</taxon>
        <taxon>Anophelinae</taxon>
        <taxon>Anopheles</taxon>
    </lineage>
</organism>
<name>A0A904A6H8_ANOQN</name>
<evidence type="ECO:0000313" key="3">
    <source>
        <dbReference type="EnsemblMetazoa" id="AQUA017600-PA"/>
    </source>
</evidence>
<evidence type="ECO:0000256" key="1">
    <source>
        <dbReference type="SAM" id="MobiDB-lite"/>
    </source>
</evidence>
<keyword evidence="4" id="KW-1185">Reference proteome</keyword>
<reference evidence="3" key="1">
    <citation type="submission" date="2022-10" db="UniProtKB">
        <authorList>
            <consortium name="EnsemblMetazoa"/>
        </authorList>
    </citation>
    <scope>IDENTIFICATION</scope>
    <source>
        <strain evidence="3">SANGQUA</strain>
    </source>
</reference>
<evidence type="ECO:0000259" key="2">
    <source>
        <dbReference type="Pfam" id="PF16064"/>
    </source>
</evidence>
<feature type="region of interest" description="Disordered" evidence="1">
    <location>
        <begin position="487"/>
        <end position="559"/>
    </location>
</feature>
<sequence>MPYVIIKTDNAAGQKKLLVVPETWVESKAGQGEYLRWPDAKCIKNLKELLEDEKSIPAAVWEKRKCNIIYQHVPSLASGEKTIEIMQNSIPAGKATSTSTTKSMEWKTAKDQKNEPGAYHPPSKGTLIVVEETKPRENLQDLLSFVIPKEEIEDSFDDSALTPRMLESGTNDLLRIEPLNVLTERESQSNAQNLMSLLGIEETRYDPFNDVSPSSEVSQPSVSKVAGKSSAKIDPPRKPSLNVIDAEQLRDLDIIEYDPFEEVSPSPEVSHPPSKPRVNVIDAKQLRDDAQRFFSDGSKEADSEPSVEIQSFSQLIDMVQEIKFMIEKSQKDIKKIVSNAMYKMTRSINMLLDGEVTGMPIDNLSDDNEGLKFDVLTSVEAVENFEERLKDEKYLKEIHSWVDSCVRFEGSAQHRMHKMLDLIFDRKLFAKFSWSGKYKLPMQKYTNILKLFEYIGTNGMERVERAHVEIFFKGKLTHAYARVHITSTDRSHPKKRKTTLQTCDQGQASKTKTGPTEELSNASELNVSVQGASHGGNVEQQKGNLETGQASTAPPSTSKTPVKVILPVVNVNPIKSTIQMDGFESALNDVKKKIQVHRWVDRTVGQIADAAQRMKVLLERLIDRNALQNFCWMETGSGKQRLDQYKNFVRLFEYASRTMVSNTVVFHHELVASFFAKTLDHVS</sequence>
<dbReference type="Proteomes" id="UP000076407">
    <property type="component" value="Unassembled WGS sequence"/>
</dbReference>
<protein>
    <recommendedName>
        <fullName evidence="2">DUF4806 domain-containing protein</fullName>
    </recommendedName>
</protein>